<evidence type="ECO:0000313" key="2">
    <source>
        <dbReference type="EMBL" id="QHU04663.1"/>
    </source>
</evidence>
<dbReference type="AlphaFoldDB" id="A0A6C0JGZ0"/>
<feature type="transmembrane region" description="Helical" evidence="1">
    <location>
        <begin position="17"/>
        <end position="38"/>
    </location>
</feature>
<dbReference type="EMBL" id="MN740403">
    <property type="protein sequence ID" value="QHU04663.1"/>
    <property type="molecule type" value="Genomic_DNA"/>
</dbReference>
<sequence>MSSPDELEERKAYTREWVYMVLHIALWVVFVCMFLAFFKLVNER</sequence>
<keyword evidence="1" id="KW-0472">Membrane</keyword>
<evidence type="ECO:0000256" key="1">
    <source>
        <dbReference type="SAM" id="Phobius"/>
    </source>
</evidence>
<proteinExistence type="predicted"/>
<name>A0A6C0JGZ0_9ZZZZ</name>
<protein>
    <submittedName>
        <fullName evidence="2">Uncharacterized protein</fullName>
    </submittedName>
</protein>
<organism evidence="2">
    <name type="scientific">viral metagenome</name>
    <dbReference type="NCBI Taxonomy" id="1070528"/>
    <lineage>
        <taxon>unclassified sequences</taxon>
        <taxon>metagenomes</taxon>
        <taxon>organismal metagenomes</taxon>
    </lineage>
</organism>
<accession>A0A6C0JGZ0</accession>
<keyword evidence="1" id="KW-1133">Transmembrane helix</keyword>
<keyword evidence="1" id="KW-0812">Transmembrane</keyword>
<reference evidence="2" key="1">
    <citation type="journal article" date="2020" name="Nature">
        <title>Giant virus diversity and host interactions through global metagenomics.</title>
        <authorList>
            <person name="Schulz F."/>
            <person name="Roux S."/>
            <person name="Paez-Espino D."/>
            <person name="Jungbluth S."/>
            <person name="Walsh D.A."/>
            <person name="Denef V.J."/>
            <person name="McMahon K.D."/>
            <person name="Konstantinidis K.T."/>
            <person name="Eloe-Fadrosh E.A."/>
            <person name="Kyrpides N.C."/>
            <person name="Woyke T."/>
        </authorList>
    </citation>
    <scope>NUCLEOTIDE SEQUENCE</scope>
    <source>
        <strain evidence="2">GVMAG-M-3300027708-51</strain>
    </source>
</reference>